<keyword evidence="4 5" id="KW-0472">Membrane</keyword>
<dbReference type="RefSeq" id="WP_035847783.1">
    <property type="nucleotide sequence ID" value="NZ_KK073874.1"/>
</dbReference>
<feature type="transmembrane region" description="Helical" evidence="5">
    <location>
        <begin position="29"/>
        <end position="50"/>
    </location>
</feature>
<dbReference type="AlphaFoldDB" id="A0A010YGB6"/>
<dbReference type="Gene3D" id="2.40.10.10">
    <property type="entry name" value="Trypsin-like serine proteases"/>
    <property type="match status" value="2"/>
</dbReference>
<dbReference type="Pfam" id="PF13365">
    <property type="entry name" value="Trypsin_2"/>
    <property type="match status" value="1"/>
</dbReference>
<dbReference type="InterPro" id="IPR047680">
    <property type="entry name" value="MarP-like"/>
</dbReference>
<dbReference type="InterPro" id="IPR043504">
    <property type="entry name" value="Peptidase_S1_PA_chymotrypsin"/>
</dbReference>
<evidence type="ECO:0000256" key="1">
    <source>
        <dbReference type="ARBA" id="ARBA00004141"/>
    </source>
</evidence>
<dbReference type="HOGENOM" id="CLU_043139_0_0_11"/>
<dbReference type="PRINTS" id="PR00834">
    <property type="entry name" value="PROTEASES2C"/>
</dbReference>
<comment type="caution">
    <text evidence="6">The sequence shown here is derived from an EMBL/GenBank/DDBJ whole genome shotgun (WGS) entry which is preliminary data.</text>
</comment>
<keyword evidence="2 5" id="KW-0812">Transmembrane</keyword>
<evidence type="ECO:0000256" key="3">
    <source>
        <dbReference type="ARBA" id="ARBA00022989"/>
    </source>
</evidence>
<organism evidence="6 7">
    <name type="scientific">Cryptosporangium arvum DSM 44712</name>
    <dbReference type="NCBI Taxonomy" id="927661"/>
    <lineage>
        <taxon>Bacteria</taxon>
        <taxon>Bacillati</taxon>
        <taxon>Actinomycetota</taxon>
        <taxon>Actinomycetes</taxon>
        <taxon>Cryptosporangiales</taxon>
        <taxon>Cryptosporangiaceae</taxon>
        <taxon>Cryptosporangium</taxon>
    </lineage>
</organism>
<feature type="transmembrane region" description="Helical" evidence="5">
    <location>
        <begin position="62"/>
        <end position="83"/>
    </location>
</feature>
<accession>A0A010YGB6</accession>
<dbReference type="InterPro" id="IPR009003">
    <property type="entry name" value="Peptidase_S1_PA"/>
</dbReference>
<evidence type="ECO:0000313" key="6">
    <source>
        <dbReference type="EMBL" id="EXG79255.1"/>
    </source>
</evidence>
<dbReference type="EMBL" id="JFBT01000001">
    <property type="protein sequence ID" value="EXG79255.1"/>
    <property type="molecule type" value="Genomic_DNA"/>
</dbReference>
<dbReference type="GO" id="GO:0009403">
    <property type="term" value="P:toxin biosynthetic process"/>
    <property type="evidence" value="ECO:0007669"/>
    <property type="project" value="InterPro"/>
</dbReference>
<dbReference type="PANTHER" id="PTHR43019:SF23">
    <property type="entry name" value="PROTEASE DO-LIKE 5, CHLOROPLASTIC"/>
    <property type="match status" value="1"/>
</dbReference>
<keyword evidence="3 5" id="KW-1133">Transmembrane helix</keyword>
<keyword evidence="7" id="KW-1185">Reference proteome</keyword>
<name>A0A010YGB6_9ACTN</name>
<dbReference type="Proteomes" id="UP000021053">
    <property type="component" value="Unassembled WGS sequence"/>
</dbReference>
<sequence length="393" mass="41013">MDGSLLDLALLVGIVGFAVSGYRQGFVVGALSFVGFFGGALFGVQLAPVIANQFASQTSKVATALAVAFGCALIGQVLAVAIGSRVRAGMRSSSLRVVDGFGGSIVSVIALLLVAWMVATPLASSSSPWLAGQVRRSVIIPAVNDAVPDTVRSLYDRFGDVVEQGDFPQVLGPLTPTEVRPVAPPDNALARSEVVRASEQSVVKVIGQAPSCDRRLEGTGFVYSDGRVMTNAHVVAGTEDVQVESLGEKFQAKVVFYDPNVDVAVLDVDGLDAPVLNFNQRAASGDDAIVVGYPEDGPYTATAARIRDERTIKGPNIYQSGQVTREVLMLRSQVRSGNSGGPLLSKDGTVYGVVFAAAVDDKETGFALSVDQVSDAAVQGKRATEEVSTQGCD</sequence>
<gene>
    <name evidence="6" type="ORF">CryarDRAFT_0286</name>
</gene>
<proteinExistence type="predicted"/>
<evidence type="ECO:0000256" key="5">
    <source>
        <dbReference type="SAM" id="Phobius"/>
    </source>
</evidence>
<dbReference type="Pfam" id="PF02674">
    <property type="entry name" value="Colicin_V"/>
    <property type="match status" value="1"/>
</dbReference>
<dbReference type="SUPFAM" id="SSF50494">
    <property type="entry name" value="Trypsin-like serine proteases"/>
    <property type="match status" value="1"/>
</dbReference>
<dbReference type="NCBIfam" id="NF033740">
    <property type="entry name" value="MarP_fam_protase"/>
    <property type="match status" value="1"/>
</dbReference>
<evidence type="ECO:0000256" key="2">
    <source>
        <dbReference type="ARBA" id="ARBA00022692"/>
    </source>
</evidence>
<reference evidence="6 7" key="1">
    <citation type="submission" date="2013-07" db="EMBL/GenBank/DDBJ databases">
        <authorList>
            <consortium name="DOE Joint Genome Institute"/>
            <person name="Eisen J."/>
            <person name="Huntemann M."/>
            <person name="Han J."/>
            <person name="Chen A."/>
            <person name="Kyrpides N."/>
            <person name="Mavromatis K."/>
            <person name="Markowitz V."/>
            <person name="Palaniappan K."/>
            <person name="Ivanova N."/>
            <person name="Schaumberg A."/>
            <person name="Pati A."/>
            <person name="Liolios K."/>
            <person name="Nordberg H.P."/>
            <person name="Cantor M.N."/>
            <person name="Hua S.X."/>
            <person name="Woyke T."/>
        </authorList>
    </citation>
    <scope>NUCLEOTIDE SEQUENCE [LARGE SCALE GENOMIC DNA]</scope>
    <source>
        <strain evidence="6 7">DSM 44712</strain>
    </source>
</reference>
<comment type="subcellular location">
    <subcellularLocation>
        <location evidence="1">Membrane</location>
        <topology evidence="1">Multi-pass membrane protein</topology>
    </subcellularLocation>
</comment>
<feature type="transmembrane region" description="Helical" evidence="5">
    <location>
        <begin position="95"/>
        <end position="118"/>
    </location>
</feature>
<feature type="transmembrane region" description="Helical" evidence="5">
    <location>
        <begin position="6"/>
        <end position="22"/>
    </location>
</feature>
<keyword evidence="6" id="KW-0378">Hydrolase</keyword>
<dbReference type="InterPro" id="IPR003825">
    <property type="entry name" value="Colicin-V_CvpA"/>
</dbReference>
<evidence type="ECO:0000256" key="4">
    <source>
        <dbReference type="ARBA" id="ARBA00023136"/>
    </source>
</evidence>
<dbReference type="PATRIC" id="fig|927661.3.peg.273"/>
<protein>
    <submittedName>
        <fullName evidence="6">Trypsin-like serine protease with C-terminal PDZ domain</fullName>
    </submittedName>
</protein>
<dbReference type="InterPro" id="IPR001940">
    <property type="entry name" value="Peptidase_S1C"/>
</dbReference>
<keyword evidence="6" id="KW-0645">Protease</keyword>
<dbReference type="GO" id="GO:0016020">
    <property type="term" value="C:membrane"/>
    <property type="evidence" value="ECO:0007669"/>
    <property type="project" value="UniProtKB-SubCell"/>
</dbReference>
<dbReference type="GO" id="GO:0006508">
    <property type="term" value="P:proteolysis"/>
    <property type="evidence" value="ECO:0007669"/>
    <property type="project" value="UniProtKB-KW"/>
</dbReference>
<evidence type="ECO:0000313" key="7">
    <source>
        <dbReference type="Proteomes" id="UP000021053"/>
    </source>
</evidence>
<dbReference type="PANTHER" id="PTHR43019">
    <property type="entry name" value="SERINE ENDOPROTEASE DEGS"/>
    <property type="match status" value="1"/>
</dbReference>
<dbReference type="MEROPS" id="S01.513"/>
<dbReference type="GO" id="GO:0004252">
    <property type="term" value="F:serine-type endopeptidase activity"/>
    <property type="evidence" value="ECO:0007669"/>
    <property type="project" value="InterPro"/>
</dbReference>